<evidence type="ECO:0000256" key="5">
    <source>
        <dbReference type="ARBA" id="ARBA00023136"/>
    </source>
</evidence>
<evidence type="ECO:0000256" key="3">
    <source>
        <dbReference type="ARBA" id="ARBA00022692"/>
    </source>
</evidence>
<evidence type="ECO:0000313" key="8">
    <source>
        <dbReference type="EMBL" id="CAB4680518.1"/>
    </source>
</evidence>
<evidence type="ECO:0000256" key="4">
    <source>
        <dbReference type="ARBA" id="ARBA00022989"/>
    </source>
</evidence>
<dbReference type="EMBL" id="CAEZXK010000004">
    <property type="protein sequence ID" value="CAB4680518.1"/>
    <property type="molecule type" value="Genomic_DNA"/>
</dbReference>
<dbReference type="InterPro" id="IPR032818">
    <property type="entry name" value="DedA-like"/>
</dbReference>
<feature type="transmembrane region" description="Helical" evidence="6">
    <location>
        <begin position="184"/>
        <end position="203"/>
    </location>
</feature>
<feature type="transmembrane region" description="Helical" evidence="6">
    <location>
        <begin position="20"/>
        <end position="43"/>
    </location>
</feature>
<keyword evidence="4 6" id="KW-1133">Transmembrane helix</keyword>
<dbReference type="PANTHER" id="PTHR30353:SF0">
    <property type="entry name" value="TRANSMEMBRANE PROTEIN"/>
    <property type="match status" value="1"/>
</dbReference>
<accession>A0A6J6N5X0</accession>
<evidence type="ECO:0000259" key="7">
    <source>
        <dbReference type="Pfam" id="PF09335"/>
    </source>
</evidence>
<dbReference type="Pfam" id="PF09335">
    <property type="entry name" value="VTT_dom"/>
    <property type="match status" value="1"/>
</dbReference>
<protein>
    <submittedName>
        <fullName evidence="8">Unannotated protein</fullName>
    </submittedName>
</protein>
<dbReference type="AlphaFoldDB" id="A0A6J6N5X0"/>
<organism evidence="8">
    <name type="scientific">freshwater metagenome</name>
    <dbReference type="NCBI Taxonomy" id="449393"/>
    <lineage>
        <taxon>unclassified sequences</taxon>
        <taxon>metagenomes</taxon>
        <taxon>ecological metagenomes</taxon>
    </lineage>
</organism>
<reference evidence="8" key="1">
    <citation type="submission" date="2020-05" db="EMBL/GenBank/DDBJ databases">
        <authorList>
            <person name="Chiriac C."/>
            <person name="Salcher M."/>
            <person name="Ghai R."/>
            <person name="Kavagutti S V."/>
        </authorList>
    </citation>
    <scope>NUCLEOTIDE SEQUENCE</scope>
</reference>
<dbReference type="GO" id="GO:0005886">
    <property type="term" value="C:plasma membrane"/>
    <property type="evidence" value="ECO:0007669"/>
    <property type="project" value="UniProtKB-SubCell"/>
</dbReference>
<evidence type="ECO:0000256" key="1">
    <source>
        <dbReference type="ARBA" id="ARBA00004651"/>
    </source>
</evidence>
<feature type="transmembrane region" description="Helical" evidence="6">
    <location>
        <begin position="55"/>
        <end position="79"/>
    </location>
</feature>
<name>A0A6J6N5X0_9ZZZZ</name>
<keyword evidence="3 6" id="KW-0812">Transmembrane</keyword>
<evidence type="ECO:0000256" key="6">
    <source>
        <dbReference type="SAM" id="Phobius"/>
    </source>
</evidence>
<comment type="subcellular location">
    <subcellularLocation>
        <location evidence="1">Cell membrane</location>
        <topology evidence="1">Multi-pass membrane protein</topology>
    </subcellularLocation>
</comment>
<evidence type="ECO:0000256" key="2">
    <source>
        <dbReference type="ARBA" id="ARBA00022475"/>
    </source>
</evidence>
<dbReference type="InterPro" id="IPR032816">
    <property type="entry name" value="VTT_dom"/>
</dbReference>
<feature type="transmembrane region" description="Helical" evidence="6">
    <location>
        <begin position="156"/>
        <end position="178"/>
    </location>
</feature>
<feature type="domain" description="VTT" evidence="7">
    <location>
        <begin position="54"/>
        <end position="171"/>
    </location>
</feature>
<keyword evidence="2" id="KW-1003">Cell membrane</keyword>
<dbReference type="PANTHER" id="PTHR30353">
    <property type="entry name" value="INNER MEMBRANE PROTEIN DEDA-RELATED"/>
    <property type="match status" value="1"/>
</dbReference>
<sequence>MNLTELLNAQEWITSVVTDVGPLSVLIVCGILFAETGLLFGFFLPGDSILFPMGLMMATGILDFPLWLACLAFTASGWLGDQTGYWIGRKAGPAIFKRPDSKFFNHRNVERTKKFFDRFGPKAIIFAHFVPVMRTFVPVAAGVGKMPYRRYLKYNFIGVTCWATGVTLVGAGLGQIPFVRENAVVVTAAFLIITTIPIITELIKARRESGN</sequence>
<proteinExistence type="predicted"/>
<gene>
    <name evidence="8" type="ORF">UFOPK2370_00241</name>
</gene>
<keyword evidence="5 6" id="KW-0472">Membrane</keyword>